<comment type="caution">
    <text evidence="1">The sequence shown here is derived from an EMBL/GenBank/DDBJ whole genome shotgun (WGS) entry which is preliminary data.</text>
</comment>
<gene>
    <name evidence="1" type="ORF">SAMN05878482_10418</name>
</gene>
<dbReference type="AlphaFoldDB" id="A0A9X8WKZ0"/>
<organism evidence="1 2">
    <name type="scientific">Peribacillus simplex</name>
    <dbReference type="NCBI Taxonomy" id="1478"/>
    <lineage>
        <taxon>Bacteria</taxon>
        <taxon>Bacillati</taxon>
        <taxon>Bacillota</taxon>
        <taxon>Bacilli</taxon>
        <taxon>Bacillales</taxon>
        <taxon>Bacillaceae</taxon>
        <taxon>Peribacillus</taxon>
    </lineage>
</organism>
<dbReference type="Proteomes" id="UP000185829">
    <property type="component" value="Unassembled WGS sequence"/>
</dbReference>
<sequence>MYASQKTRYINNINSERIKWINSLREHFSNFNKNFYIFANVQKGMEQGRVPSIEESYIYPEVIYYADLIELYLNPRELVSKKIITLQKIMKKTLVEEDIDFDIIKKMMETFIIINK</sequence>
<reference evidence="1 2" key="1">
    <citation type="submission" date="2017-01" db="EMBL/GenBank/DDBJ databases">
        <authorList>
            <person name="Varghese N."/>
            <person name="Submissions S."/>
        </authorList>
    </citation>
    <scope>NUCLEOTIDE SEQUENCE [LARGE SCALE GENOMIC DNA]</scope>
    <source>
        <strain evidence="1 2">RUG2-6</strain>
    </source>
</reference>
<accession>A0A9X8WKZ0</accession>
<evidence type="ECO:0000313" key="1">
    <source>
        <dbReference type="EMBL" id="SIR49359.1"/>
    </source>
</evidence>
<dbReference type="EMBL" id="FTMX01000004">
    <property type="protein sequence ID" value="SIR49359.1"/>
    <property type="molecule type" value="Genomic_DNA"/>
</dbReference>
<protein>
    <submittedName>
        <fullName evidence="1">Uncharacterized protein</fullName>
    </submittedName>
</protein>
<evidence type="ECO:0000313" key="2">
    <source>
        <dbReference type="Proteomes" id="UP000185829"/>
    </source>
</evidence>
<proteinExistence type="predicted"/>
<dbReference type="RefSeq" id="WP_076368572.1">
    <property type="nucleotide sequence ID" value="NZ_FTMX01000004.1"/>
</dbReference>
<name>A0A9X8WKZ0_9BACI</name>